<gene>
    <name evidence="1" type="ORF">DFR85_15740</name>
</gene>
<dbReference type="RefSeq" id="WP_110271692.1">
    <property type="nucleotide sequence ID" value="NZ_CP029289.2"/>
</dbReference>
<dbReference type="EMBL" id="CP029289">
    <property type="protein sequence ID" value="AWR95814.1"/>
    <property type="molecule type" value="Genomic_DNA"/>
</dbReference>
<evidence type="ECO:0000313" key="1">
    <source>
        <dbReference type="EMBL" id="AWR95814.1"/>
    </source>
</evidence>
<dbReference type="Proteomes" id="UP000248044">
    <property type="component" value="Chromosome"/>
</dbReference>
<name>A0A2U9IIQ2_9CREN</name>
<reference evidence="1 2" key="1">
    <citation type="submission" date="2018-05" db="EMBL/GenBank/DDBJ databases">
        <title>Complete Genome Sequences of Extremely Thermoacidophilic, Metal-Mobilizing Type-Strain Members of the Archaeal Family Sulfolobaceae: Acidianus brierleyi DSM-1651T, Acidianus sulfidivorans DSM-18786T, Metallosphaera hakonensis DSM-7519T, and Metallosphaera prunae DSM-10039T.</title>
        <authorList>
            <person name="Counts J.A."/>
            <person name="Kelly R.M."/>
        </authorList>
    </citation>
    <scope>NUCLEOTIDE SEQUENCE [LARGE SCALE GENOMIC DNA]</scope>
    <source>
        <strain evidence="1 2">DSM 1651</strain>
    </source>
</reference>
<dbReference type="KEGG" id="abri:DFR85_15740"/>
<evidence type="ECO:0000313" key="2">
    <source>
        <dbReference type="Proteomes" id="UP000248044"/>
    </source>
</evidence>
<protein>
    <submittedName>
        <fullName evidence="1">Uncharacterized protein</fullName>
    </submittedName>
</protein>
<organism evidence="1 2">
    <name type="scientific">Acidianus brierleyi</name>
    <dbReference type="NCBI Taxonomy" id="41673"/>
    <lineage>
        <taxon>Archaea</taxon>
        <taxon>Thermoproteota</taxon>
        <taxon>Thermoprotei</taxon>
        <taxon>Sulfolobales</taxon>
        <taxon>Sulfolobaceae</taxon>
        <taxon>Acidianus</taxon>
    </lineage>
</organism>
<dbReference type="AlphaFoldDB" id="A0A2U9IIQ2"/>
<dbReference type="GeneID" id="36833638"/>
<proteinExistence type="predicted"/>
<sequence>MSYEDIPGLIGVYKISGSTITKVYGQDLKLNSEKLLNILMENMRIGEEESRKIGLGSFMGFAMILDNLGIAYLNNTIILVDAVKTNWSKVVKELEKGVISV</sequence>
<dbReference type="OrthoDB" id="33808at2157"/>
<keyword evidence="2" id="KW-1185">Reference proteome</keyword>
<accession>A0A2U9IIQ2</accession>